<name>A0ABU2R421_9ACTN</name>
<gene>
    <name evidence="1" type="ORF">RM698_20660</name>
</gene>
<evidence type="ECO:0000313" key="2">
    <source>
        <dbReference type="Proteomes" id="UP001183610"/>
    </source>
</evidence>
<reference evidence="2" key="1">
    <citation type="submission" date="2023-07" db="EMBL/GenBank/DDBJ databases">
        <title>30 novel species of actinomycetes from the DSMZ collection.</title>
        <authorList>
            <person name="Nouioui I."/>
        </authorList>
    </citation>
    <scope>NUCLEOTIDE SEQUENCE [LARGE SCALE GENOMIC DNA]</scope>
    <source>
        <strain evidence="2">DSM 41979</strain>
    </source>
</reference>
<comment type="caution">
    <text evidence="1">The sequence shown here is derived from an EMBL/GenBank/DDBJ whole genome shotgun (WGS) entry which is preliminary data.</text>
</comment>
<dbReference type="RefSeq" id="WP_010269662.1">
    <property type="nucleotide sequence ID" value="NZ_JAVRET010000051.1"/>
</dbReference>
<evidence type="ECO:0000313" key="1">
    <source>
        <dbReference type="EMBL" id="MDT0411444.1"/>
    </source>
</evidence>
<keyword evidence="2" id="KW-1185">Reference proteome</keyword>
<sequence>MTGDEHGPVHVADAVMRLGFSGRAARAARFAVPGVADLIARRQFPHPYRVVRCNDGPLQ</sequence>
<proteinExistence type="predicted"/>
<dbReference type="Proteomes" id="UP001183610">
    <property type="component" value="Unassembled WGS sequence"/>
</dbReference>
<accession>A0ABU2R421</accession>
<dbReference type="EMBL" id="JAVRET010000051">
    <property type="protein sequence ID" value="MDT0411444.1"/>
    <property type="molecule type" value="Genomic_DNA"/>
</dbReference>
<protein>
    <submittedName>
        <fullName evidence="1">Uncharacterized protein</fullName>
    </submittedName>
</protein>
<organism evidence="1 2">
    <name type="scientific">Streptomyces evansiae</name>
    <dbReference type="NCBI Taxonomy" id="3075535"/>
    <lineage>
        <taxon>Bacteria</taxon>
        <taxon>Bacillati</taxon>
        <taxon>Actinomycetota</taxon>
        <taxon>Actinomycetes</taxon>
        <taxon>Kitasatosporales</taxon>
        <taxon>Streptomycetaceae</taxon>
        <taxon>Streptomyces</taxon>
    </lineage>
</organism>